<organism evidence="1 2">
    <name type="scientific">Anas platyrhynchos</name>
    <name type="common">Mallard</name>
    <name type="synonym">Anas boschas</name>
    <dbReference type="NCBI Taxonomy" id="8839"/>
    <lineage>
        <taxon>Eukaryota</taxon>
        <taxon>Metazoa</taxon>
        <taxon>Chordata</taxon>
        <taxon>Craniata</taxon>
        <taxon>Vertebrata</taxon>
        <taxon>Euteleostomi</taxon>
        <taxon>Archelosauria</taxon>
        <taxon>Archosauria</taxon>
        <taxon>Dinosauria</taxon>
        <taxon>Saurischia</taxon>
        <taxon>Theropoda</taxon>
        <taxon>Coelurosauria</taxon>
        <taxon>Aves</taxon>
        <taxon>Neognathae</taxon>
        <taxon>Galloanserae</taxon>
        <taxon>Anseriformes</taxon>
        <taxon>Anatidae</taxon>
        <taxon>Anatinae</taxon>
        <taxon>Anas</taxon>
    </lineage>
</organism>
<gene>
    <name evidence="1" type="ORF">Anapl_00042</name>
</gene>
<evidence type="ECO:0000313" key="2">
    <source>
        <dbReference type="Proteomes" id="UP000296049"/>
    </source>
</evidence>
<dbReference type="AlphaFoldDB" id="R0K2H6"/>
<accession>R0K2H6</accession>
<name>R0K2H6_ANAPL</name>
<reference evidence="2" key="1">
    <citation type="journal article" date="2013" name="Nat. Genet.">
        <title>The duck genome and transcriptome provide insight into an avian influenza virus reservoir species.</title>
        <authorList>
            <person name="Huang Y."/>
            <person name="Li Y."/>
            <person name="Burt D.W."/>
            <person name="Chen H."/>
            <person name="Zhang Y."/>
            <person name="Qian W."/>
            <person name="Kim H."/>
            <person name="Gan S."/>
            <person name="Zhao Y."/>
            <person name="Li J."/>
            <person name="Yi K."/>
            <person name="Feng H."/>
            <person name="Zhu P."/>
            <person name="Li B."/>
            <person name="Liu Q."/>
            <person name="Fairley S."/>
            <person name="Magor K.E."/>
            <person name="Du Z."/>
            <person name="Hu X."/>
            <person name="Goodman L."/>
            <person name="Tafer H."/>
            <person name="Vignal A."/>
            <person name="Lee T."/>
            <person name="Kim K.W."/>
            <person name="Sheng Z."/>
            <person name="An Y."/>
            <person name="Searle S."/>
            <person name="Herrero J."/>
            <person name="Groenen M.A."/>
            <person name="Crooijmans R.P."/>
            <person name="Faraut T."/>
            <person name="Cai Q."/>
            <person name="Webster R.G."/>
            <person name="Aldridge J.R."/>
            <person name="Warren W.C."/>
            <person name="Bartschat S."/>
            <person name="Kehr S."/>
            <person name="Marz M."/>
            <person name="Stadler P.F."/>
            <person name="Smith J."/>
            <person name="Kraus R.H."/>
            <person name="Zhao Y."/>
            <person name="Ren L."/>
            <person name="Fei J."/>
            <person name="Morisson M."/>
            <person name="Kaiser P."/>
            <person name="Griffin D.K."/>
            <person name="Rao M."/>
            <person name="Pitel F."/>
            <person name="Wang J."/>
            <person name="Li N."/>
        </authorList>
    </citation>
    <scope>NUCLEOTIDE SEQUENCE [LARGE SCALE GENOMIC DNA]</scope>
</reference>
<dbReference type="Proteomes" id="UP000296049">
    <property type="component" value="Unassembled WGS sequence"/>
</dbReference>
<sequence length="346" mass="38564">MEDVGIRKNWEVDKEDANASTKLLHANPTVMKIKEYIDLISKLLINFTAEQKYCIAQLKQILTSLPLAMSPRTNEGQNGPVLPTLCNMNGEVHPSTNEVYTWAECQIIDNMQELHYLFEEGHLGQQSEGGVILKLFILFNTARSCLIQQIPGLRCMMCRKSGGPCQEESLLSHLGVFVSQGRDVDPVSTAIHGSPDDTRGTWKALLFSHYAKVLLEILTAKTFISTYEGCEPNHKCSEFTGSSKGQARLPLIYVRHGQSTARSTIHLGRNCVVSCVADPLVQFHSWIINGKASVQVSVPAQFLALCKIKFVPQLTPLPNPLEVNESLFTDFIRFWTHSNPSSVHDL</sequence>
<proteinExistence type="predicted"/>
<evidence type="ECO:0000313" key="1">
    <source>
        <dbReference type="EMBL" id="EOB03807.1"/>
    </source>
</evidence>
<dbReference type="EMBL" id="KB742833">
    <property type="protein sequence ID" value="EOB03807.1"/>
    <property type="molecule type" value="Genomic_DNA"/>
</dbReference>
<protein>
    <submittedName>
        <fullName evidence="1">Uncharacterized protein</fullName>
    </submittedName>
</protein>
<keyword evidence="2" id="KW-1185">Reference proteome</keyword>